<protein>
    <submittedName>
        <fullName evidence="1">GTP binding protein</fullName>
    </submittedName>
</protein>
<reference evidence="2" key="1">
    <citation type="submission" date="2018-09" db="EMBL/GenBank/DDBJ databases">
        <title>Complete genome of Klebsiella pneumoniae phage Pylas.</title>
        <authorList>
            <person name="Powell J.E."/>
            <person name="Lessor L."/>
            <person name="O'Leary C.J."/>
            <person name="Liu M."/>
        </authorList>
    </citation>
    <scope>NUCLEOTIDE SEQUENCE [LARGE SCALE GENOMIC DNA]</scope>
</reference>
<dbReference type="EMBL" id="MH899585">
    <property type="protein sequence ID" value="AYP69262.1"/>
    <property type="molecule type" value="Genomic_DNA"/>
</dbReference>
<dbReference type="SUPFAM" id="SSF102405">
    <property type="entry name" value="MCP/YpsA-like"/>
    <property type="match status" value="1"/>
</dbReference>
<evidence type="ECO:0000313" key="1">
    <source>
        <dbReference type="EMBL" id="AYP69262.1"/>
    </source>
</evidence>
<gene>
    <name evidence="1" type="ORF">Pylas_008</name>
</gene>
<dbReference type="Gene3D" id="3.40.50.450">
    <property type="match status" value="1"/>
</dbReference>
<sequence>MKVIVAGGRDFTDMVYMDSCIKQLVMDGSISDNSELVCGMARGADITGFNLWYYHYKLPIHKFYADWKSEPRRAGFIRNEDMGDVADVLVAFWDGESRGTKHMIDYMTKLGKPVFIFKY</sequence>
<accession>A0A3G3BY84</accession>
<dbReference type="Proteomes" id="UP000278488">
    <property type="component" value="Segment"/>
</dbReference>
<evidence type="ECO:0000313" key="2">
    <source>
        <dbReference type="Proteomes" id="UP000278488"/>
    </source>
</evidence>
<proteinExistence type="predicted"/>
<keyword evidence="2" id="KW-1185">Reference proteome</keyword>
<name>A0A3G3BY84_9CAUD</name>
<organism evidence="1 2">
    <name type="scientific">Klebsiella phage Pylas</name>
    <dbReference type="NCBI Taxonomy" id="2419682"/>
    <lineage>
        <taxon>Viruses</taxon>
        <taxon>Duplodnaviria</taxon>
        <taxon>Heunggongvirae</taxon>
        <taxon>Uroviricota</taxon>
        <taxon>Caudoviricetes</taxon>
        <taxon>Schitoviridae</taxon>
        <taxon>Humphriesvirinae</taxon>
        <taxon>Pylasvirus</taxon>
        <taxon>Pylasvirus pylas</taxon>
    </lineage>
</organism>